<keyword evidence="4" id="KW-1185">Reference proteome</keyword>
<accession>A0A7W3MW18</accession>
<evidence type="ECO:0000259" key="2">
    <source>
        <dbReference type="SMART" id="SM00854"/>
    </source>
</evidence>
<dbReference type="RefSeq" id="WP_182704834.1">
    <property type="nucleotide sequence ID" value="NZ_JACJII010000001.1"/>
</dbReference>
<dbReference type="InterPro" id="IPR019079">
    <property type="entry name" value="Capsule_synth_CapA"/>
</dbReference>
<evidence type="ECO:0000256" key="1">
    <source>
        <dbReference type="ARBA" id="ARBA00005662"/>
    </source>
</evidence>
<gene>
    <name evidence="3" type="ORF">HNR21_001810</name>
</gene>
<dbReference type="EMBL" id="JACJII010000001">
    <property type="protein sequence ID" value="MBA9002928.1"/>
    <property type="molecule type" value="Genomic_DNA"/>
</dbReference>
<dbReference type="Pfam" id="PF09587">
    <property type="entry name" value="PGA_cap"/>
    <property type="match status" value="1"/>
</dbReference>
<dbReference type="Proteomes" id="UP000539313">
    <property type="component" value="Unassembled WGS sequence"/>
</dbReference>
<name>A0A7W3MW18_9ACTN</name>
<dbReference type="AlphaFoldDB" id="A0A7W3MW18"/>
<evidence type="ECO:0000313" key="4">
    <source>
        <dbReference type="Proteomes" id="UP000539313"/>
    </source>
</evidence>
<dbReference type="InterPro" id="IPR029052">
    <property type="entry name" value="Metallo-depent_PP-like"/>
</dbReference>
<organism evidence="3 4">
    <name type="scientific">Thermomonospora cellulosilytica</name>
    <dbReference type="NCBI Taxonomy" id="1411118"/>
    <lineage>
        <taxon>Bacteria</taxon>
        <taxon>Bacillati</taxon>
        <taxon>Actinomycetota</taxon>
        <taxon>Actinomycetes</taxon>
        <taxon>Streptosporangiales</taxon>
        <taxon>Thermomonosporaceae</taxon>
        <taxon>Thermomonospora</taxon>
    </lineage>
</organism>
<evidence type="ECO:0000313" key="3">
    <source>
        <dbReference type="EMBL" id="MBA9002928.1"/>
    </source>
</evidence>
<proteinExistence type="inferred from homology"/>
<dbReference type="PANTHER" id="PTHR33393:SF13">
    <property type="entry name" value="PGA BIOSYNTHESIS PROTEIN CAPA"/>
    <property type="match status" value="1"/>
</dbReference>
<dbReference type="SUPFAM" id="SSF56300">
    <property type="entry name" value="Metallo-dependent phosphatases"/>
    <property type="match status" value="1"/>
</dbReference>
<dbReference type="InterPro" id="IPR052169">
    <property type="entry name" value="CW_Biosynth-Accessory"/>
</dbReference>
<dbReference type="CDD" id="cd07381">
    <property type="entry name" value="MPP_CapA"/>
    <property type="match status" value="1"/>
</dbReference>
<dbReference type="PANTHER" id="PTHR33393">
    <property type="entry name" value="POLYGLUTAMINE SYNTHESIS ACCESSORY PROTEIN RV0574C-RELATED"/>
    <property type="match status" value="1"/>
</dbReference>
<protein>
    <submittedName>
        <fullName evidence="3">Poly-gamma-glutamate synthesis protein (Capsule biosynthesis protein)</fullName>
    </submittedName>
</protein>
<sequence>MSITLALAGDTMLGRDVAERLAVVSPHDLFAAAVRDRFAAADLAVLNLECCISTRGRKWTSPGKMFHFRAPPKAADALALLGVDCVNLANNHALDYGYDAFADTLEHLENAGIAVVGAGLDERRARAGTVLEAHGIRVGVLGLTDHPVEFAAGPDRPGVAYADLSSGVPAWVKGGIAALRARADVVLVTPHWGPNMIAEPLPYVRRAAVELLESGATLIAGHSAHVFHGVSGPILYDMGDFIDDYAVDADLRNDLSLLWLVDLDERGPREVTAVPLALDYCRTRIASENERAWIRDRLSVASAEFGTPVEEHDGVFTMHMAVPAQ</sequence>
<comment type="caution">
    <text evidence="3">The sequence shown here is derived from an EMBL/GenBank/DDBJ whole genome shotgun (WGS) entry which is preliminary data.</text>
</comment>
<dbReference type="SMART" id="SM00854">
    <property type="entry name" value="PGA_cap"/>
    <property type="match status" value="1"/>
</dbReference>
<comment type="similarity">
    <text evidence="1">Belongs to the CapA family.</text>
</comment>
<dbReference type="Gene3D" id="3.60.21.10">
    <property type="match status" value="1"/>
</dbReference>
<feature type="domain" description="Capsule synthesis protein CapA" evidence="2">
    <location>
        <begin position="4"/>
        <end position="245"/>
    </location>
</feature>
<reference evidence="3 4" key="1">
    <citation type="submission" date="2020-08" db="EMBL/GenBank/DDBJ databases">
        <title>Sequencing the genomes of 1000 actinobacteria strains.</title>
        <authorList>
            <person name="Klenk H.-P."/>
        </authorList>
    </citation>
    <scope>NUCLEOTIDE SEQUENCE [LARGE SCALE GENOMIC DNA]</scope>
    <source>
        <strain evidence="3 4">DSM 45823</strain>
    </source>
</reference>